<dbReference type="VEuPathDB" id="FungiDB:CPAG_02285"/>
<gene>
    <name evidence="1" type="ORF">CPAG_02285</name>
</gene>
<reference evidence="2" key="3">
    <citation type="journal article" date="2010" name="Genome Res.">
        <title>Population genomic sequencing of Coccidioides fungi reveals recent hybridization and transposon control.</title>
        <authorList>
            <person name="Neafsey D.E."/>
            <person name="Barker B.M."/>
            <person name="Sharpton T.J."/>
            <person name="Stajich J.E."/>
            <person name="Park D.J."/>
            <person name="Whiston E."/>
            <person name="Hung C.-Y."/>
            <person name="McMahan C."/>
            <person name="White J."/>
            <person name="Sykes S."/>
            <person name="Heiman D."/>
            <person name="Young S."/>
            <person name="Zeng Q."/>
            <person name="Abouelleil A."/>
            <person name="Aftuck L."/>
            <person name="Bessette D."/>
            <person name="Brown A."/>
            <person name="FitzGerald M."/>
            <person name="Lui A."/>
            <person name="Macdonald J.P."/>
            <person name="Priest M."/>
            <person name="Orbach M.J."/>
            <person name="Galgiani J.N."/>
            <person name="Kirkland T.N."/>
            <person name="Cole G.T."/>
            <person name="Birren B.W."/>
            <person name="Henn M.R."/>
            <person name="Taylor J.W."/>
            <person name="Rounsley S.D."/>
        </authorList>
    </citation>
    <scope>NUCLEOTIDE SEQUENCE [LARGE SCALE GENOMIC DNA]</scope>
    <source>
        <strain evidence="2">RMSCC 3488</strain>
    </source>
</reference>
<evidence type="ECO:0000313" key="2">
    <source>
        <dbReference type="Proteomes" id="UP000054567"/>
    </source>
</evidence>
<sequence length="129" mass="14334">MEWSFLGIRPLLSPAELCTLFVIHGSIIVVDSGFLHLSRKATPFRGGFQNMLLILALDRAPGSVYSAGTSPTAFRTSPFSELCDSSPVLLLKACQQPFRQWRSASRALRCAMRYTGYYGWDDANILWAA</sequence>
<dbReference type="EMBL" id="DS268109">
    <property type="protein sequence ID" value="KMM65944.1"/>
    <property type="molecule type" value="Genomic_DNA"/>
</dbReference>
<reference evidence="1 2" key="1">
    <citation type="submission" date="2007-06" db="EMBL/GenBank/DDBJ databases">
        <title>The Genome Sequence of Coccidioides posadasii RMSCC_3488.</title>
        <authorList>
            <consortium name="Coccidioides Genome Resources Consortium"/>
            <consortium name="The Broad Institute Genome Sequencing Platform"/>
            <person name="Henn M.R."/>
            <person name="Sykes S."/>
            <person name="Young S."/>
            <person name="Jaffe D."/>
            <person name="Berlin A."/>
            <person name="Alvarez P."/>
            <person name="Butler J."/>
            <person name="Gnerre S."/>
            <person name="Grabherr M."/>
            <person name="Mauceli E."/>
            <person name="Brockman W."/>
            <person name="Kodira C."/>
            <person name="Alvarado L."/>
            <person name="Zeng Q."/>
            <person name="Crawford M."/>
            <person name="Antoine C."/>
            <person name="Devon K."/>
            <person name="Galgiani J."/>
            <person name="Orsborn K."/>
            <person name="Lewis M.L."/>
            <person name="Nusbaum C."/>
            <person name="Galagan J."/>
            <person name="Birren B."/>
        </authorList>
    </citation>
    <scope>NUCLEOTIDE SEQUENCE [LARGE SCALE GENOMIC DNA]</scope>
    <source>
        <strain evidence="1 2">RMSCC 3488</strain>
    </source>
</reference>
<dbReference type="AlphaFoldDB" id="A0A0J6FAG7"/>
<dbReference type="Proteomes" id="UP000054567">
    <property type="component" value="Unassembled WGS sequence"/>
</dbReference>
<reference evidence="2" key="2">
    <citation type="journal article" date="2009" name="Genome Res.">
        <title>Comparative genomic analyses of the human fungal pathogens Coccidioides and their relatives.</title>
        <authorList>
            <person name="Sharpton T.J."/>
            <person name="Stajich J.E."/>
            <person name="Rounsley S.D."/>
            <person name="Gardner M.J."/>
            <person name="Wortman J.R."/>
            <person name="Jordar V.S."/>
            <person name="Maiti R."/>
            <person name="Kodira C.D."/>
            <person name="Neafsey D.E."/>
            <person name="Zeng Q."/>
            <person name="Hung C.-Y."/>
            <person name="McMahan C."/>
            <person name="Muszewska A."/>
            <person name="Grynberg M."/>
            <person name="Mandel M.A."/>
            <person name="Kellner E.M."/>
            <person name="Barker B.M."/>
            <person name="Galgiani J.N."/>
            <person name="Orbach M.J."/>
            <person name="Kirkland T.N."/>
            <person name="Cole G.T."/>
            <person name="Henn M.R."/>
            <person name="Birren B.W."/>
            <person name="Taylor J.W."/>
        </authorList>
    </citation>
    <scope>NUCLEOTIDE SEQUENCE [LARGE SCALE GENOMIC DNA]</scope>
    <source>
        <strain evidence="2">RMSCC 3488</strain>
    </source>
</reference>
<name>A0A0J6FAG7_COCPO</name>
<organism evidence="1 2">
    <name type="scientific">Coccidioides posadasii RMSCC 3488</name>
    <dbReference type="NCBI Taxonomy" id="454284"/>
    <lineage>
        <taxon>Eukaryota</taxon>
        <taxon>Fungi</taxon>
        <taxon>Dikarya</taxon>
        <taxon>Ascomycota</taxon>
        <taxon>Pezizomycotina</taxon>
        <taxon>Eurotiomycetes</taxon>
        <taxon>Eurotiomycetidae</taxon>
        <taxon>Onygenales</taxon>
        <taxon>Onygenaceae</taxon>
        <taxon>Coccidioides</taxon>
    </lineage>
</organism>
<proteinExistence type="predicted"/>
<protein>
    <submittedName>
        <fullName evidence="1">Uncharacterized protein</fullName>
    </submittedName>
</protein>
<evidence type="ECO:0000313" key="1">
    <source>
        <dbReference type="EMBL" id="KMM65944.1"/>
    </source>
</evidence>
<accession>A0A0J6FAG7</accession>